<proteinExistence type="inferred from homology"/>
<comment type="subcellular location">
    <subcellularLocation>
        <location evidence="1 8">Cell membrane</location>
        <topology evidence="1 8">Multi-pass membrane protein</topology>
    </subcellularLocation>
</comment>
<feature type="transmembrane region" description="Helical" evidence="8">
    <location>
        <begin position="282"/>
        <end position="302"/>
    </location>
</feature>
<dbReference type="GO" id="GO:0005886">
    <property type="term" value="C:plasma membrane"/>
    <property type="evidence" value="ECO:0007669"/>
    <property type="project" value="UniProtKB-SubCell"/>
</dbReference>
<feature type="transmembrane region" description="Helical" evidence="8">
    <location>
        <begin position="127"/>
        <end position="147"/>
    </location>
</feature>
<dbReference type="Proteomes" id="UP000249065">
    <property type="component" value="Unassembled WGS sequence"/>
</dbReference>
<feature type="transmembrane region" description="Helical" evidence="8">
    <location>
        <begin position="181"/>
        <end position="199"/>
    </location>
</feature>
<keyword evidence="4 8" id="KW-1003">Cell membrane</keyword>
<feature type="transmembrane region" description="Helical" evidence="8">
    <location>
        <begin position="88"/>
        <end position="121"/>
    </location>
</feature>
<evidence type="ECO:0000256" key="9">
    <source>
        <dbReference type="SAM" id="MobiDB-lite"/>
    </source>
</evidence>
<dbReference type="OrthoDB" id="8421744at2"/>
<protein>
    <recommendedName>
        <fullName evidence="8">Probable membrane transporter protein</fullName>
    </recommendedName>
</protein>
<evidence type="ECO:0000256" key="5">
    <source>
        <dbReference type="ARBA" id="ARBA00022692"/>
    </source>
</evidence>
<reference evidence="11" key="1">
    <citation type="submission" date="2018-06" db="EMBL/GenBank/DDBJ databases">
        <authorList>
            <person name="Khan S.A."/>
        </authorList>
    </citation>
    <scope>NUCLEOTIDE SEQUENCE [LARGE SCALE GENOMIC DNA]</scope>
    <source>
        <strain evidence="11">DB-1506</strain>
    </source>
</reference>
<dbReference type="InterPro" id="IPR052017">
    <property type="entry name" value="TSUP"/>
</dbReference>
<accession>A0A327M4A4</accession>
<feature type="transmembrane region" description="Helical" evidence="8">
    <location>
        <begin position="308"/>
        <end position="326"/>
    </location>
</feature>
<comment type="caution">
    <text evidence="10">The sequence shown here is derived from an EMBL/GenBank/DDBJ whole genome shotgun (WGS) entry which is preliminary data.</text>
</comment>
<feature type="transmembrane region" description="Helical" evidence="8">
    <location>
        <begin position="211"/>
        <end position="230"/>
    </location>
</feature>
<feature type="region of interest" description="Disordered" evidence="9">
    <location>
        <begin position="1"/>
        <end position="27"/>
    </location>
</feature>
<feature type="transmembrane region" description="Helical" evidence="8">
    <location>
        <begin position="159"/>
        <end position="175"/>
    </location>
</feature>
<dbReference type="InterPro" id="IPR002781">
    <property type="entry name" value="TM_pro_TauE-like"/>
</dbReference>
<evidence type="ECO:0000256" key="2">
    <source>
        <dbReference type="ARBA" id="ARBA00009142"/>
    </source>
</evidence>
<name>A0A327M4A4_9PROT</name>
<evidence type="ECO:0000256" key="1">
    <source>
        <dbReference type="ARBA" id="ARBA00004651"/>
    </source>
</evidence>
<evidence type="ECO:0000256" key="6">
    <source>
        <dbReference type="ARBA" id="ARBA00022989"/>
    </source>
</evidence>
<comment type="similarity">
    <text evidence="2 8">Belongs to the 4-toluene sulfonate uptake permease (TSUP) (TC 2.A.102) family.</text>
</comment>
<dbReference type="PANTHER" id="PTHR30269">
    <property type="entry name" value="TRANSMEMBRANE PROTEIN YFCA"/>
    <property type="match status" value="1"/>
</dbReference>
<dbReference type="EMBL" id="QLIX01000011">
    <property type="protein sequence ID" value="RAI58101.1"/>
    <property type="molecule type" value="Genomic_DNA"/>
</dbReference>
<evidence type="ECO:0000256" key="7">
    <source>
        <dbReference type="ARBA" id="ARBA00023136"/>
    </source>
</evidence>
<sequence length="327" mass="34407">MGCCAAQQPGRPVSYDEPARSASGPHARRRGAVMSDRLQPALVGGPLSRLAWISHRPAWLPGVVTAAALLPVAFLYGQGLHRLGAEAVSGLAVLAILVSATVSSIAGFAFSALCGGLLLYLLRSPALAVQVMLTCSIGIQLLSVWQLRRQIEWRWLPRFFLGGALGLPAGLWLLLHLRREHYAGALGGLLILYGLWMLCRRPGRPRQAPRWTAILAGALGGVTGGMAALPGPAAMIWCSLQGWEKARQRGLMQAYILGMQLLALAALATLGAGPALPAGAGWAALAYLPAALLGTWLGLALFRRLSDGQFAAIVNAMLIVSGLALLL</sequence>
<organism evidence="10 11">
    <name type="scientific">Roseicella frigidaeris</name>
    <dbReference type="NCBI Taxonomy" id="2230885"/>
    <lineage>
        <taxon>Bacteria</taxon>
        <taxon>Pseudomonadati</taxon>
        <taxon>Pseudomonadota</taxon>
        <taxon>Alphaproteobacteria</taxon>
        <taxon>Acetobacterales</taxon>
        <taxon>Roseomonadaceae</taxon>
        <taxon>Roseicella</taxon>
    </lineage>
</organism>
<evidence type="ECO:0000256" key="8">
    <source>
        <dbReference type="RuleBase" id="RU363041"/>
    </source>
</evidence>
<evidence type="ECO:0000313" key="10">
    <source>
        <dbReference type="EMBL" id="RAI58101.1"/>
    </source>
</evidence>
<dbReference type="AlphaFoldDB" id="A0A327M4A4"/>
<keyword evidence="7 8" id="KW-0472">Membrane</keyword>
<gene>
    <name evidence="10" type="ORF">DOO78_15320</name>
</gene>
<dbReference type="PANTHER" id="PTHR30269:SF37">
    <property type="entry name" value="MEMBRANE TRANSPORTER PROTEIN"/>
    <property type="match status" value="1"/>
</dbReference>
<keyword evidence="5 8" id="KW-0812">Transmembrane</keyword>
<evidence type="ECO:0000313" key="11">
    <source>
        <dbReference type="Proteomes" id="UP000249065"/>
    </source>
</evidence>
<dbReference type="Pfam" id="PF01925">
    <property type="entry name" value="TauE"/>
    <property type="match status" value="1"/>
</dbReference>
<evidence type="ECO:0000256" key="3">
    <source>
        <dbReference type="ARBA" id="ARBA00022448"/>
    </source>
</evidence>
<evidence type="ECO:0000256" key="4">
    <source>
        <dbReference type="ARBA" id="ARBA00022475"/>
    </source>
</evidence>
<keyword evidence="11" id="KW-1185">Reference proteome</keyword>
<keyword evidence="6 8" id="KW-1133">Transmembrane helix</keyword>
<feature type="transmembrane region" description="Helical" evidence="8">
    <location>
        <begin position="250"/>
        <end position="270"/>
    </location>
</feature>
<feature type="transmembrane region" description="Helical" evidence="8">
    <location>
        <begin position="58"/>
        <end position="76"/>
    </location>
</feature>
<keyword evidence="3" id="KW-0813">Transport</keyword>